<feature type="region of interest" description="Disordered" evidence="1">
    <location>
        <begin position="339"/>
        <end position="392"/>
    </location>
</feature>
<dbReference type="VEuPathDB" id="TriTrypDB:BSAL_54455"/>
<feature type="compositionally biased region" description="Polar residues" evidence="1">
    <location>
        <begin position="247"/>
        <end position="256"/>
    </location>
</feature>
<evidence type="ECO:0000313" key="2">
    <source>
        <dbReference type="EMBL" id="CUI11717.1"/>
    </source>
</evidence>
<feature type="region of interest" description="Disordered" evidence="1">
    <location>
        <begin position="227"/>
        <end position="305"/>
    </location>
</feature>
<evidence type="ECO:0000256" key="1">
    <source>
        <dbReference type="SAM" id="MobiDB-lite"/>
    </source>
</evidence>
<reference evidence="3" key="1">
    <citation type="submission" date="2015-09" db="EMBL/GenBank/DDBJ databases">
        <authorList>
            <consortium name="Pathogen Informatics"/>
        </authorList>
    </citation>
    <scope>NUCLEOTIDE SEQUENCE [LARGE SCALE GENOMIC DNA]</scope>
    <source>
        <strain evidence="3">Lake Konstanz</strain>
    </source>
</reference>
<name>A0A0S4KHA1_BODSA</name>
<dbReference type="EMBL" id="CYKH01000138">
    <property type="protein sequence ID" value="CUI11717.1"/>
    <property type="molecule type" value="Genomic_DNA"/>
</dbReference>
<feature type="compositionally biased region" description="Basic and acidic residues" evidence="1">
    <location>
        <begin position="350"/>
        <end position="374"/>
    </location>
</feature>
<proteinExistence type="predicted"/>
<feature type="compositionally biased region" description="Polar residues" evidence="1">
    <location>
        <begin position="375"/>
        <end position="387"/>
    </location>
</feature>
<dbReference type="AlphaFoldDB" id="A0A0S4KHA1"/>
<gene>
    <name evidence="2" type="ORF">BSAL_54455</name>
</gene>
<organism evidence="2 3">
    <name type="scientific">Bodo saltans</name>
    <name type="common">Flagellated protozoan</name>
    <dbReference type="NCBI Taxonomy" id="75058"/>
    <lineage>
        <taxon>Eukaryota</taxon>
        <taxon>Discoba</taxon>
        <taxon>Euglenozoa</taxon>
        <taxon>Kinetoplastea</taxon>
        <taxon>Metakinetoplastina</taxon>
        <taxon>Eubodonida</taxon>
        <taxon>Bodonidae</taxon>
        <taxon>Bodo</taxon>
    </lineage>
</organism>
<feature type="compositionally biased region" description="Basic and acidic residues" evidence="1">
    <location>
        <begin position="265"/>
        <end position="278"/>
    </location>
</feature>
<protein>
    <submittedName>
        <fullName evidence="2">Uncharacterized protein</fullName>
    </submittedName>
</protein>
<feature type="region of interest" description="Disordered" evidence="1">
    <location>
        <begin position="411"/>
        <end position="433"/>
    </location>
</feature>
<keyword evidence="3" id="KW-1185">Reference proteome</keyword>
<dbReference type="Proteomes" id="UP000051952">
    <property type="component" value="Unassembled WGS sequence"/>
</dbReference>
<sequence length="502" mass="55905">MSTSKHIRGSAETTANIGRAAVDHVTGAKAFPDEDQDFYCLQCLVPCSALSLLVGEHTNHPRRRIEEAYETAPTDIAREVAEFEHCVKHFAVSIEQRTAEFHAREAAIVERLNDVLEAIQQLHRDQSELEEEWASNNSFHDEDVQLHGSQLKELKETGKSLRRASDVWIELYEASLLKHRAGVGSAGGSAPLEAGQLLTPTLCQAACTDLESARSRLNRTLRDLDGSLDHFTSSRRGGGVRDNNNGKQQQRHQPSPHNGGGVEGQAHRSDWSRVRDEEGSNNIQNDADRRRHMTSSSAQHVGSTRAGIDRDALYWFQLQQQQRRVEDHQRAMMRTANDGANAAEESEDSQSPRHFADAREHARSAMKDVRREQHSSPSDSDEPSNQPEHGYSHRHEFVPSKVLASTIGPKASLHRHSHAAASPRTTSGGTNPIDAPPLLRQYYHLRSCLRDALATSQPSTLINTFVRCIRLLKEEARIAGLGDEFERIASADPEYALMIGDF</sequence>
<accession>A0A0S4KHA1</accession>
<evidence type="ECO:0000313" key="3">
    <source>
        <dbReference type="Proteomes" id="UP000051952"/>
    </source>
</evidence>